<organism evidence="2 3">
    <name type="scientific">Winogradskyella flava</name>
    <dbReference type="NCBI Taxonomy" id="1884876"/>
    <lineage>
        <taxon>Bacteria</taxon>
        <taxon>Pseudomonadati</taxon>
        <taxon>Bacteroidota</taxon>
        <taxon>Flavobacteriia</taxon>
        <taxon>Flavobacteriales</taxon>
        <taxon>Flavobacteriaceae</taxon>
        <taxon>Winogradskyella</taxon>
    </lineage>
</organism>
<accession>A0A842IWX9</accession>
<evidence type="ECO:0000256" key="1">
    <source>
        <dbReference type="SAM" id="SignalP"/>
    </source>
</evidence>
<feature type="signal peptide" evidence="1">
    <location>
        <begin position="1"/>
        <end position="21"/>
    </location>
</feature>
<keyword evidence="1" id="KW-0732">Signal</keyword>
<comment type="caution">
    <text evidence="2">The sequence shown here is derived from an EMBL/GenBank/DDBJ whole genome shotgun (WGS) entry which is preliminary data.</text>
</comment>
<dbReference type="AlphaFoldDB" id="A0A842IWX9"/>
<dbReference type="EMBL" id="JACLCP010000005">
    <property type="protein sequence ID" value="MBC2846504.1"/>
    <property type="molecule type" value="Genomic_DNA"/>
</dbReference>
<evidence type="ECO:0000313" key="3">
    <source>
        <dbReference type="Proteomes" id="UP000533900"/>
    </source>
</evidence>
<protein>
    <recommendedName>
        <fullName evidence="4">DUF1735 domain-containing protein</fullName>
    </recommendedName>
</protein>
<keyword evidence="3" id="KW-1185">Reference proteome</keyword>
<gene>
    <name evidence="2" type="ORF">H7F21_15465</name>
</gene>
<feature type="chain" id="PRO_5032816644" description="DUF1735 domain-containing protein" evidence="1">
    <location>
        <begin position="22"/>
        <end position="270"/>
    </location>
</feature>
<name>A0A842IWX9_9FLAO</name>
<evidence type="ECO:0008006" key="4">
    <source>
        <dbReference type="Google" id="ProtNLM"/>
    </source>
</evidence>
<dbReference type="PROSITE" id="PS51257">
    <property type="entry name" value="PROKAR_LIPOPROTEIN"/>
    <property type="match status" value="1"/>
</dbReference>
<dbReference type="Proteomes" id="UP000533900">
    <property type="component" value="Unassembled WGS sequence"/>
</dbReference>
<evidence type="ECO:0000313" key="2">
    <source>
        <dbReference type="EMBL" id="MBC2846504.1"/>
    </source>
</evidence>
<proteinExistence type="predicted"/>
<reference evidence="2" key="1">
    <citation type="submission" date="2020-08" db="EMBL/GenBank/DDBJ databases">
        <title>Winogradskyella ouciana sp. nov., isolated from the hadal seawater of the Mariana Trench.</title>
        <authorList>
            <person name="He X."/>
        </authorList>
    </citation>
    <scope>NUCLEOTIDE SEQUENCE [LARGE SCALE GENOMIC DNA]</scope>
    <source>
        <strain evidence="2">KCTC 52348</strain>
    </source>
</reference>
<dbReference type="RefSeq" id="WP_185790208.1">
    <property type="nucleotide sequence ID" value="NZ_JACLCP010000005.1"/>
</dbReference>
<sequence>MKTSKLFIYSFLLSLCLVVSCEDTEETLKTNNDELLSFLGSTSYELSIPQEDASLVIPATVSTLSSQSRTYNVSVVSSTDGSAGEYAIGSIVVPANEYQGELSVDFDFSEIGGEDGDIRELVLEIEAPAGAESYNDVVSISYFREIVCNDLELTIISDVWASETYFTLEQADGTSIVERFFPYSGNSTQPQTYNVSFNLPDGDYVYKMGDSYGDGMVGTGGGVTLTGSYSLTCSIITHASGEGVFSPATPDPFTGAPNAIVEVTNFTVNP</sequence>